<protein>
    <submittedName>
        <fullName evidence="4">Tubby protein-like</fullName>
    </submittedName>
</protein>
<dbReference type="InterPro" id="IPR025659">
    <property type="entry name" value="Tubby-like_C"/>
</dbReference>
<dbReference type="Pfam" id="PF01167">
    <property type="entry name" value="Tub"/>
    <property type="match status" value="1"/>
</dbReference>
<feature type="region of interest" description="Disordered" evidence="2">
    <location>
        <begin position="97"/>
        <end position="128"/>
    </location>
</feature>
<comment type="caution">
    <text evidence="4">The sequence shown here is derived from an EMBL/GenBank/DDBJ whole genome shotgun (WGS) entry which is preliminary data.</text>
</comment>
<feature type="region of interest" description="Disordered" evidence="2">
    <location>
        <begin position="1045"/>
        <end position="1076"/>
    </location>
</feature>
<feature type="domain" description="Tubby C-terminal" evidence="3">
    <location>
        <begin position="1052"/>
        <end position="1188"/>
    </location>
</feature>
<keyword evidence="5" id="KW-1185">Reference proteome</keyword>
<feature type="compositionally biased region" description="Basic and acidic residues" evidence="2">
    <location>
        <begin position="1054"/>
        <end position="1064"/>
    </location>
</feature>
<dbReference type="PANTHER" id="PTHR16517">
    <property type="entry name" value="TUBBY-RELATED"/>
    <property type="match status" value="1"/>
</dbReference>
<dbReference type="EMBL" id="CAXAMM010003926">
    <property type="protein sequence ID" value="CAK9001737.1"/>
    <property type="molecule type" value="Genomic_DNA"/>
</dbReference>
<gene>
    <name evidence="4" type="ORF">SCF082_LOCUS7057</name>
</gene>
<reference evidence="4 5" key="1">
    <citation type="submission" date="2024-02" db="EMBL/GenBank/DDBJ databases">
        <authorList>
            <person name="Chen Y."/>
            <person name="Shah S."/>
            <person name="Dougan E. K."/>
            <person name="Thang M."/>
            <person name="Chan C."/>
        </authorList>
    </citation>
    <scope>NUCLEOTIDE SEQUENCE [LARGE SCALE GENOMIC DNA]</scope>
</reference>
<dbReference type="PRINTS" id="PR01573">
    <property type="entry name" value="SUPERTUBBY"/>
</dbReference>
<evidence type="ECO:0000313" key="5">
    <source>
        <dbReference type="Proteomes" id="UP001642464"/>
    </source>
</evidence>
<feature type="compositionally biased region" description="Polar residues" evidence="2">
    <location>
        <begin position="456"/>
        <end position="468"/>
    </location>
</feature>
<feature type="region of interest" description="Disordered" evidence="2">
    <location>
        <begin position="423"/>
        <end position="468"/>
    </location>
</feature>
<feature type="region of interest" description="Disordered" evidence="2">
    <location>
        <begin position="968"/>
        <end position="1000"/>
    </location>
</feature>
<feature type="compositionally biased region" description="Low complexity" evidence="2">
    <location>
        <begin position="1125"/>
        <end position="1144"/>
    </location>
</feature>
<evidence type="ECO:0000256" key="2">
    <source>
        <dbReference type="SAM" id="MobiDB-lite"/>
    </source>
</evidence>
<feature type="region of interest" description="Disordered" evidence="2">
    <location>
        <begin position="366"/>
        <end position="393"/>
    </location>
</feature>
<sequence>PWARLGAAGGDGARRDALRDGSWLEEEEEEEVEEAEAVVVAEEVVAMAMHGDGGSARAGSAVAPVGQSFGLEGSEDEDGEEDGDVVVHVAPSLAGARAESALVHDDEETSEEARSSVSRTSRVNRELTGRPSIVPHTMASYRPAFLPTPEDFCPAEGWGSSPWRELGLLLGRCWAKVSFTAPTTAARVHDRIRTDLNGFSSVFWDGKPSSATRGAPGFQGYRVGRVVVGRDGTGNELFRVTYSVTLLRVDEHETVFKVRDSRVFRVVTSDETDESVRVTVHQERFNPLDQTPLHVHVPRMLFKCLLALALGPLLLVLLAAVQIPCLRGAFNAAYPFPKRSHRKMADRMATYLAVGSSGLGQILKAQTGPPMDPGAAAESARGHTGPGASHNHGTTRLEDAAELQRQVDTLQRTVRELRKQLRRPSAQCHLQADVDDNDDDEHDVDAGSTLARATDASVTQAGTEATRSSWTGGVAWEEAGDGRKPEESTAGERLAETLLLIEPIWRRSKDTRMEAMRLHQGSNASLDPMELVSRSNTLVKELQTRLDLCEQLHAASEETESSLFSLFPFSAGTFQRVASPAAHEEREGLVAPPPLAPTRLREDLMNLDVAVDVATSLLTDMARTALSQRLEVNSYVKEFLTLEKEQAASPAPRALSASAPKETEEEDFIQEHDFEEDAAEVELRRAAGPPVRPPPGRKAGTKGARAWLRLWWAIARKRQRVEREQGQASWKAGRMDTVKHLTKHLSLADMGGSDSGSYGDLWNALGPGPGTPMSKRFSDIDLLESGVARETIKDSVLSPISVKLKKLNKCHVIREDKTNFWMYCEATNAFLLSAKMVDGTIYISQYESFPNTFESEAKSLEAPARLGSGATFCNVVRLNEKTRTYTLFNRMCEGCDEVMGLHTCGAHSTLNGDRQVLAEIRHGSRAVQAGDDTWIDCNVVSVKLPIVYNDLSRDVWCNRFKRRKSLGNVPAVSSPLSNNNAKHGRSRARVDPAELSNPEPGSIAAAAAAQMQAEEESKDDRVEQEQKQQFAGSIFDADRFKNLKRANSMPVTKQDQKDQEEQKQAVRPLAGAPSGDCLLSTRTPRYDRNTGSLRMKFLNNRVRMASSKNLIFCLDKNSDLIDQNLSLSGDNNNNNNNNNNNQNGRARKAVDEDRVVLQFGKYNEERFNLDFRFPLAPVQAFGLALTLFKWQGGNDSNN</sequence>
<comment type="similarity">
    <text evidence="1">Belongs to the TUB family.</text>
</comment>
<dbReference type="SUPFAM" id="SSF54518">
    <property type="entry name" value="Tubby C-terminal domain-like"/>
    <property type="match status" value="1"/>
</dbReference>
<accession>A0ABP0IJU0</accession>
<proteinExistence type="inferred from homology"/>
<feature type="region of interest" description="Disordered" evidence="2">
    <location>
        <begin position="1125"/>
        <end position="1148"/>
    </location>
</feature>
<feature type="non-terminal residue" evidence="4">
    <location>
        <position position="1"/>
    </location>
</feature>
<evidence type="ECO:0000256" key="1">
    <source>
        <dbReference type="ARBA" id="ARBA00007129"/>
    </source>
</evidence>
<evidence type="ECO:0000259" key="3">
    <source>
        <dbReference type="Pfam" id="PF01167"/>
    </source>
</evidence>
<dbReference type="Gene3D" id="3.20.90.10">
    <property type="entry name" value="Tubby Protein, Chain A"/>
    <property type="match status" value="1"/>
</dbReference>
<name>A0ABP0IJU0_9DINO</name>
<evidence type="ECO:0000313" key="4">
    <source>
        <dbReference type="EMBL" id="CAK9001737.1"/>
    </source>
</evidence>
<feature type="region of interest" description="Disordered" evidence="2">
    <location>
        <begin position="1"/>
        <end position="36"/>
    </location>
</feature>
<dbReference type="Proteomes" id="UP001642464">
    <property type="component" value="Unassembled WGS sequence"/>
</dbReference>
<dbReference type="PANTHER" id="PTHR16517:SF7">
    <property type="entry name" value="PROTEIN KING TUBBY"/>
    <property type="match status" value="1"/>
</dbReference>
<dbReference type="InterPro" id="IPR000007">
    <property type="entry name" value="Tubby_C"/>
</dbReference>
<feature type="compositionally biased region" description="Acidic residues" evidence="2">
    <location>
        <begin position="23"/>
        <end position="36"/>
    </location>
</feature>
<organism evidence="4 5">
    <name type="scientific">Durusdinium trenchii</name>
    <dbReference type="NCBI Taxonomy" id="1381693"/>
    <lineage>
        <taxon>Eukaryota</taxon>
        <taxon>Sar</taxon>
        <taxon>Alveolata</taxon>
        <taxon>Dinophyceae</taxon>
        <taxon>Suessiales</taxon>
        <taxon>Symbiodiniaceae</taxon>
        <taxon>Durusdinium</taxon>
    </lineage>
</organism>
<feature type="compositionally biased region" description="Acidic residues" evidence="2">
    <location>
        <begin position="433"/>
        <end position="443"/>
    </location>
</feature>